<evidence type="ECO:0008006" key="3">
    <source>
        <dbReference type="Google" id="ProtNLM"/>
    </source>
</evidence>
<organism evidence="1 2">
    <name type="scientific">Paludisphaera mucosa</name>
    <dbReference type="NCBI Taxonomy" id="3030827"/>
    <lineage>
        <taxon>Bacteria</taxon>
        <taxon>Pseudomonadati</taxon>
        <taxon>Planctomycetota</taxon>
        <taxon>Planctomycetia</taxon>
        <taxon>Isosphaerales</taxon>
        <taxon>Isosphaeraceae</taxon>
        <taxon>Paludisphaera</taxon>
    </lineage>
</organism>
<dbReference type="Gene3D" id="1.25.10.10">
    <property type="entry name" value="Leucine-rich Repeat Variant"/>
    <property type="match status" value="1"/>
</dbReference>
<name>A0ABT6FJ22_9BACT</name>
<gene>
    <name evidence="1" type="ORF">PZE19_27345</name>
</gene>
<comment type="caution">
    <text evidence="1">The sequence shown here is derived from an EMBL/GenBank/DDBJ whole genome shotgun (WGS) entry which is preliminary data.</text>
</comment>
<dbReference type="Proteomes" id="UP001216907">
    <property type="component" value="Unassembled WGS sequence"/>
</dbReference>
<reference evidence="1 2" key="1">
    <citation type="submission" date="2023-03" db="EMBL/GenBank/DDBJ databases">
        <title>Paludisphaera mucosa sp. nov. a novel planctomycete from northern fen.</title>
        <authorList>
            <person name="Ivanova A."/>
        </authorList>
    </citation>
    <scope>NUCLEOTIDE SEQUENCE [LARGE SCALE GENOMIC DNA]</scope>
    <source>
        <strain evidence="1 2">Pla2</strain>
    </source>
</reference>
<keyword evidence="2" id="KW-1185">Reference proteome</keyword>
<evidence type="ECO:0000313" key="2">
    <source>
        <dbReference type="Proteomes" id="UP001216907"/>
    </source>
</evidence>
<proteinExistence type="predicted"/>
<sequence length="785" mass="83128">MRQDIVRSIGRSGKAGSSRGRRARVLAAGVIAALGWSAAGPAWAQAPGPELFAKQPKTPEELWGAIDYLSRTGQGRQAVPYLETFSKAPIDDAALLKLRDQFGPGSFLRLDDDPATKPYAKPLTDKLVAAARRLTADPERIKSYLPALLLSKEEQDYAVARLRESGPFAVPAIVGELRKYGPTTPERERLTYNSGRLDTSSVPAWIAVLDARDPALAADAAAILGDLGDPRAVPFLTFPAASADSAAPLKAAAALAVEKLTGTPFDAQPRSPVQTLDDAAEALARHQYELPSEQVLLWQWDDAKGVPAPYLARKVDVEGIFGGKLAGQALLLEPKNRRAQVVRLGFLLERAVDKVGYANFPAKDQETYAEVLAAGPEVLGDLLRGAIATRRGNLAAATAEALGKVADPSLPSRQGHPHPLVEALSSPGRRLQLAAAKAIVDIDPTQPFPGSSRVVPTLARFLLNQERPRAVVIDGNPSRGAQVAGALRGLGYEADAETTGERGFRAATESADVELILTAHDNAAGSWDLLDVLSILRSDARTSNLPLFVYGPQDLEVRRPNLPVEYPGVKFIVYSNVPADLERQLGGRPSRLSAEERTSQAKQAAETLARISARPRSLFAPDLDSARETLSGAIGLHGVELPVAETLADVPSPAAQRALADALLDASRDPALRRSGARQLARSIQRFGPMVAADQEVKLDAAYKSEEDAELHTGLGMVLGALRRSTRDAQTPANANFGPDRGPTPVPVSAPVILAPAGTIVAPAAPAPVVVEPVAPPATEVPPPG</sequence>
<protein>
    <recommendedName>
        <fullName evidence="3">Response regulatory domain-containing protein</fullName>
    </recommendedName>
</protein>
<dbReference type="InterPro" id="IPR011989">
    <property type="entry name" value="ARM-like"/>
</dbReference>
<evidence type="ECO:0000313" key="1">
    <source>
        <dbReference type="EMBL" id="MDG3007496.1"/>
    </source>
</evidence>
<accession>A0ABT6FJ22</accession>
<dbReference type="RefSeq" id="WP_277863774.1">
    <property type="nucleotide sequence ID" value="NZ_JARRAG010000002.1"/>
</dbReference>
<dbReference type="EMBL" id="JARRAG010000002">
    <property type="protein sequence ID" value="MDG3007496.1"/>
    <property type="molecule type" value="Genomic_DNA"/>
</dbReference>